<dbReference type="Gene3D" id="2.30.36.70">
    <property type="entry name" value="Actin, Chain A, domain 2"/>
    <property type="match status" value="1"/>
</dbReference>
<dbReference type="Gene3D" id="3.90.640.10">
    <property type="entry name" value="Actin, Chain A, domain 4"/>
    <property type="match status" value="1"/>
</dbReference>
<name>A0AAD4J1C4_PERFH</name>
<dbReference type="Pfam" id="PF00022">
    <property type="entry name" value="Actin"/>
    <property type="match status" value="1"/>
</dbReference>
<dbReference type="FunFam" id="3.30.420.40:FF:000187">
    <property type="entry name" value="Actin-related protein 6"/>
    <property type="match status" value="1"/>
</dbReference>
<dbReference type="GO" id="GO:0005634">
    <property type="term" value="C:nucleus"/>
    <property type="evidence" value="ECO:0007669"/>
    <property type="project" value="UniProtKB-SubCell"/>
</dbReference>
<dbReference type="GO" id="GO:0030029">
    <property type="term" value="P:actin filament-based process"/>
    <property type="evidence" value="ECO:0007669"/>
    <property type="project" value="UniProtKB-ARBA"/>
</dbReference>
<gene>
    <name evidence="5" type="ORF">C2S53_000967</name>
</gene>
<dbReference type="InterPro" id="IPR043129">
    <property type="entry name" value="ATPase_NBD"/>
</dbReference>
<dbReference type="FunFam" id="3.30.420.40:FF:000048">
    <property type="entry name" value="ARP5 actin-related protein 5 homolog"/>
    <property type="match status" value="1"/>
</dbReference>
<reference evidence="5 6" key="1">
    <citation type="journal article" date="2021" name="Nat. Commun.">
        <title>Incipient diploidization of the medicinal plant Perilla within 10,000 years.</title>
        <authorList>
            <person name="Zhang Y."/>
            <person name="Shen Q."/>
            <person name="Leng L."/>
            <person name="Zhang D."/>
            <person name="Chen S."/>
            <person name="Shi Y."/>
            <person name="Ning Z."/>
            <person name="Chen S."/>
        </authorList>
    </citation>
    <scope>NUCLEOTIDE SEQUENCE [LARGE SCALE GENOMIC DNA]</scope>
    <source>
        <strain evidence="6">cv. PC099</strain>
    </source>
</reference>
<evidence type="ECO:0000313" key="6">
    <source>
        <dbReference type="Proteomes" id="UP001190926"/>
    </source>
</evidence>
<evidence type="ECO:0000256" key="3">
    <source>
        <dbReference type="ARBA" id="ARBA00023242"/>
    </source>
</evidence>
<dbReference type="FunFam" id="3.90.640.10:FF:000041">
    <property type="entry name" value="Actin-related protein 6"/>
    <property type="match status" value="1"/>
</dbReference>
<evidence type="ECO:0000256" key="1">
    <source>
        <dbReference type="ARBA" id="ARBA00004123"/>
    </source>
</evidence>
<dbReference type="SMART" id="SM00268">
    <property type="entry name" value="ACTIN"/>
    <property type="match status" value="1"/>
</dbReference>
<evidence type="ECO:0000313" key="5">
    <source>
        <dbReference type="EMBL" id="KAH6825395.1"/>
    </source>
</evidence>
<dbReference type="SUPFAM" id="SSF53067">
    <property type="entry name" value="Actin-like ATPase domain"/>
    <property type="match status" value="2"/>
</dbReference>
<dbReference type="CDD" id="cd10210">
    <property type="entry name" value="ASKHA_NBD_Arp6"/>
    <property type="match status" value="1"/>
</dbReference>
<sequence length="434" mass="48470">MMSNVVVVDNGGGLIKAGIGGERDPTCVVPNCTARPSSSKKWLVADQLLSPSEDLTSATLRRPFDRGHLINPDLQSSVWAHLFTNLLKINPASSSLLLTEPLFALPSIQHAVDEIIFEELNFRALFVADSPSLVHLYEASRRPYGLVSKAQCSLVVDCGFSFTHAAPVLQNFTLNYGVKRLDLGGKALTNYLKELVSYRSVNVMDESFIMDDVKEKLCFVSLDVQRDLKIARRPGKDNLYRCSYVLPDGITHMRGFVKDTNEAKRYLALHENEAPFLAGGKDYVELQDGSDNPKDKRNIDLTKTEFSLTNERFLVPEMIFRPADLGMNQAGLAECIVRAVDSCHSHLHPALYESIILTGGSTLFPRFAQRLEMELRPLVPDEYQVKITTQEDPILGVWRGGSLLASSPDFEAMCVTKAEYEELGSARCHRRFFH</sequence>
<keyword evidence="6" id="KW-1185">Reference proteome</keyword>
<evidence type="ECO:0000256" key="4">
    <source>
        <dbReference type="ARBA" id="ARBA00074635"/>
    </source>
</evidence>
<comment type="subcellular location">
    <subcellularLocation>
        <location evidence="1">Nucleus</location>
    </subcellularLocation>
</comment>
<keyword evidence="3" id="KW-0539">Nucleus</keyword>
<dbReference type="PANTHER" id="PTHR11937">
    <property type="entry name" value="ACTIN"/>
    <property type="match status" value="1"/>
</dbReference>
<dbReference type="Gene3D" id="3.30.420.40">
    <property type="match status" value="2"/>
</dbReference>
<dbReference type="EMBL" id="SDAM02000175">
    <property type="protein sequence ID" value="KAH6825395.1"/>
    <property type="molecule type" value="Genomic_DNA"/>
</dbReference>
<protein>
    <recommendedName>
        <fullName evidence="4">Actin-related protein 6</fullName>
    </recommendedName>
</protein>
<comment type="caution">
    <text evidence="5">The sequence shown here is derived from an EMBL/GenBank/DDBJ whole genome shotgun (WGS) entry which is preliminary data.</text>
</comment>
<dbReference type="FunFam" id="3.30.420.40:FF:000058">
    <property type="entry name" value="Putative actin-related protein 5"/>
    <property type="match status" value="1"/>
</dbReference>
<dbReference type="AlphaFoldDB" id="A0AAD4J1C4"/>
<comment type="similarity">
    <text evidence="2">Belongs to the actin family. ARP6 subfamily.</text>
</comment>
<accession>A0AAD4J1C4</accession>
<evidence type="ECO:0000256" key="2">
    <source>
        <dbReference type="ARBA" id="ARBA00005665"/>
    </source>
</evidence>
<proteinExistence type="inferred from homology"/>
<organism evidence="5 6">
    <name type="scientific">Perilla frutescens var. hirtella</name>
    <name type="common">Perilla citriodora</name>
    <name type="synonym">Perilla setoyensis</name>
    <dbReference type="NCBI Taxonomy" id="608512"/>
    <lineage>
        <taxon>Eukaryota</taxon>
        <taxon>Viridiplantae</taxon>
        <taxon>Streptophyta</taxon>
        <taxon>Embryophyta</taxon>
        <taxon>Tracheophyta</taxon>
        <taxon>Spermatophyta</taxon>
        <taxon>Magnoliopsida</taxon>
        <taxon>eudicotyledons</taxon>
        <taxon>Gunneridae</taxon>
        <taxon>Pentapetalae</taxon>
        <taxon>asterids</taxon>
        <taxon>lamiids</taxon>
        <taxon>Lamiales</taxon>
        <taxon>Lamiaceae</taxon>
        <taxon>Nepetoideae</taxon>
        <taxon>Elsholtzieae</taxon>
        <taxon>Perilla</taxon>
    </lineage>
</organism>
<dbReference type="InterPro" id="IPR004000">
    <property type="entry name" value="Actin"/>
</dbReference>
<dbReference type="Proteomes" id="UP001190926">
    <property type="component" value="Unassembled WGS sequence"/>
</dbReference>